<dbReference type="Gene3D" id="3.30.1060.10">
    <property type="entry name" value="Peptide methionine sulphoxide reductase MsrA"/>
    <property type="match status" value="1"/>
</dbReference>
<dbReference type="EMBL" id="JNSL01000022">
    <property type="protein sequence ID" value="KGA20357.1"/>
    <property type="molecule type" value="Genomic_DNA"/>
</dbReference>
<dbReference type="EC" id="1.8.4.11" evidence="1"/>
<name>A0A094QAD2_9ZZZZ</name>
<gene>
    <name evidence="6" type="ORF">GM51_5270</name>
</gene>
<dbReference type="InterPro" id="IPR036509">
    <property type="entry name" value="Met_Sox_Rdtase_MsrA_sf"/>
</dbReference>
<dbReference type="NCBIfam" id="TIGR00401">
    <property type="entry name" value="msrA"/>
    <property type="match status" value="1"/>
</dbReference>
<dbReference type="PANTHER" id="PTHR42799">
    <property type="entry name" value="MITOCHONDRIAL PEPTIDE METHIONINE SULFOXIDE REDUCTASE"/>
    <property type="match status" value="1"/>
</dbReference>
<comment type="catalytic activity">
    <reaction evidence="3">
        <text>L-methionyl-[protein] + [thioredoxin]-disulfide + H2O = L-methionyl-(S)-S-oxide-[protein] + [thioredoxin]-dithiol</text>
        <dbReference type="Rhea" id="RHEA:14217"/>
        <dbReference type="Rhea" id="RHEA-COMP:10698"/>
        <dbReference type="Rhea" id="RHEA-COMP:10700"/>
        <dbReference type="Rhea" id="RHEA-COMP:12313"/>
        <dbReference type="Rhea" id="RHEA-COMP:12315"/>
        <dbReference type="ChEBI" id="CHEBI:15377"/>
        <dbReference type="ChEBI" id="CHEBI:16044"/>
        <dbReference type="ChEBI" id="CHEBI:29950"/>
        <dbReference type="ChEBI" id="CHEBI:44120"/>
        <dbReference type="ChEBI" id="CHEBI:50058"/>
        <dbReference type="EC" id="1.8.4.11"/>
    </reaction>
</comment>
<dbReference type="Pfam" id="PF01625">
    <property type="entry name" value="PMSR"/>
    <property type="match status" value="1"/>
</dbReference>
<comment type="catalytic activity">
    <reaction evidence="4">
        <text>[thioredoxin]-disulfide + L-methionine + H2O = L-methionine (S)-S-oxide + [thioredoxin]-dithiol</text>
        <dbReference type="Rhea" id="RHEA:19993"/>
        <dbReference type="Rhea" id="RHEA-COMP:10698"/>
        <dbReference type="Rhea" id="RHEA-COMP:10700"/>
        <dbReference type="ChEBI" id="CHEBI:15377"/>
        <dbReference type="ChEBI" id="CHEBI:29950"/>
        <dbReference type="ChEBI" id="CHEBI:50058"/>
        <dbReference type="ChEBI" id="CHEBI:57844"/>
        <dbReference type="ChEBI" id="CHEBI:58772"/>
        <dbReference type="EC" id="1.8.4.11"/>
    </reaction>
</comment>
<dbReference type="GO" id="GO:0005737">
    <property type="term" value="C:cytoplasm"/>
    <property type="evidence" value="ECO:0007669"/>
    <property type="project" value="TreeGrafter"/>
</dbReference>
<protein>
    <recommendedName>
        <fullName evidence="1">peptide-methionine (S)-S-oxide reductase</fullName>
        <ecNumber evidence="1">1.8.4.11</ecNumber>
    </recommendedName>
</protein>
<evidence type="ECO:0000259" key="5">
    <source>
        <dbReference type="Pfam" id="PF01625"/>
    </source>
</evidence>
<evidence type="ECO:0000256" key="4">
    <source>
        <dbReference type="ARBA" id="ARBA00048782"/>
    </source>
</evidence>
<sequence>MSEMHLVLDTDIRGPWPQGTEVIYFGMGCFWGAEKKLWNLPGVVSTAVGYMGGSASDPTYPLVCTGSTGHSEIVLVAYNPSKTSIYDLLKCFWENHDPTQGNRQGNDIGTQYRSAVYWTTSEQEKWVTESRNAYNEVLVSKGFDPITSELAPASNFKFWYAEEYHQQYLIKNPNGYDCHAHTGILLPEIAALSS</sequence>
<proteinExistence type="inferred from homology"/>
<evidence type="ECO:0000256" key="3">
    <source>
        <dbReference type="ARBA" id="ARBA00047806"/>
    </source>
</evidence>
<feature type="domain" description="Peptide methionine sulphoxide reductase MsrA" evidence="5">
    <location>
        <begin position="23"/>
        <end position="177"/>
    </location>
</feature>
<dbReference type="GO" id="GO:0008113">
    <property type="term" value="F:peptide-methionine (S)-S-oxide reductase activity"/>
    <property type="evidence" value="ECO:0007669"/>
    <property type="project" value="UniProtKB-EC"/>
</dbReference>
<dbReference type="HAMAP" id="MF_01401">
    <property type="entry name" value="MsrA"/>
    <property type="match status" value="1"/>
</dbReference>
<keyword evidence="2" id="KW-0560">Oxidoreductase</keyword>
<evidence type="ECO:0000313" key="6">
    <source>
        <dbReference type="EMBL" id="KGA20357.1"/>
    </source>
</evidence>
<evidence type="ECO:0000256" key="1">
    <source>
        <dbReference type="ARBA" id="ARBA00012502"/>
    </source>
</evidence>
<dbReference type="PANTHER" id="PTHR42799:SF2">
    <property type="entry name" value="MITOCHONDRIAL PEPTIDE METHIONINE SULFOXIDE REDUCTASE"/>
    <property type="match status" value="1"/>
</dbReference>
<dbReference type="AlphaFoldDB" id="A0A094QAD2"/>
<dbReference type="SUPFAM" id="SSF55068">
    <property type="entry name" value="Peptide methionine sulfoxide reductase"/>
    <property type="match status" value="1"/>
</dbReference>
<organism evidence="6">
    <name type="scientific">freshwater metagenome</name>
    <dbReference type="NCBI Taxonomy" id="449393"/>
    <lineage>
        <taxon>unclassified sequences</taxon>
        <taxon>metagenomes</taxon>
        <taxon>ecological metagenomes</taxon>
    </lineage>
</organism>
<accession>A0A094QAD2</accession>
<comment type="caution">
    <text evidence="6">The sequence shown here is derived from an EMBL/GenBank/DDBJ whole genome shotgun (WGS) entry which is preliminary data.</text>
</comment>
<evidence type="ECO:0000256" key="2">
    <source>
        <dbReference type="ARBA" id="ARBA00023002"/>
    </source>
</evidence>
<dbReference type="GO" id="GO:0034599">
    <property type="term" value="P:cellular response to oxidative stress"/>
    <property type="evidence" value="ECO:0007669"/>
    <property type="project" value="TreeGrafter"/>
</dbReference>
<reference evidence="6" key="1">
    <citation type="submission" date="2014-06" db="EMBL/GenBank/DDBJ databases">
        <title>Key roles for freshwater Actinobacteria revealed by deep metagenomic sequencing.</title>
        <authorList>
            <person name="Ghai R."/>
            <person name="Mizuno C.M."/>
            <person name="Picazo A."/>
            <person name="Camacho A."/>
            <person name="Rodriguez-Valera F."/>
        </authorList>
    </citation>
    <scope>NUCLEOTIDE SEQUENCE</scope>
</reference>
<dbReference type="InterPro" id="IPR050162">
    <property type="entry name" value="MsrA_MetSO_reductase"/>
</dbReference>
<dbReference type="InterPro" id="IPR002569">
    <property type="entry name" value="Met_Sox_Rdtase_MsrA_dom"/>
</dbReference>